<evidence type="ECO:0000259" key="1">
    <source>
        <dbReference type="Pfam" id="PF04865"/>
    </source>
</evidence>
<proteinExistence type="predicted"/>
<protein>
    <submittedName>
        <fullName evidence="3">Tail protein</fullName>
    </submittedName>
</protein>
<sequence length="348" mass="35640">MSYERPTFAELQARIDVDLGAFPASLRGPLVAAWARACHGQHGYLDWIAAQASPLTCELEMLSTWGALYGVTRLEAVPAEGAILATGTTGAVVLAGDSFSGPNGLAYEVTEAATITATGARVLVRCQVAGEAGNLSVGQVLTATNPIAGVTGSATVMVGGISGGAELESLDDWRIRVADEWATVVADGGRSGGRAADYRWWAKSAHPSVTGALVQPGALGLGTVLVRPICNALPSRLPTDTVLTDVRDYIAMRAPAGADVRVASPIATPVPIALDLSPVVDSAPTRAAIESALVTAIFANSAEASVLTLAELDAAVATVTSQYERLAPTADIALGPGEIFGLPSLTWV</sequence>
<name>A0ABQ6FAY4_9RHOO</name>
<dbReference type="Pfam" id="PF04865">
    <property type="entry name" value="Baseplate_J"/>
    <property type="match status" value="1"/>
</dbReference>
<keyword evidence="4" id="KW-1185">Reference proteome</keyword>
<dbReference type="Proteomes" id="UP001157167">
    <property type="component" value="Unassembled WGS sequence"/>
</dbReference>
<evidence type="ECO:0000313" key="4">
    <source>
        <dbReference type="Proteomes" id="UP001157167"/>
    </source>
</evidence>
<dbReference type="PANTHER" id="PTHR37829">
    <property type="entry name" value="PHAGE-LIKE ELEMENT PBSX PROTEIN XKDT"/>
    <property type="match status" value="1"/>
</dbReference>
<feature type="domain" description="Baseplate J-like central" evidence="2">
    <location>
        <begin position="191"/>
        <end position="263"/>
    </location>
</feature>
<gene>
    <name evidence="3" type="ORF">GCM10007933_21620</name>
</gene>
<dbReference type="InterPro" id="IPR006949">
    <property type="entry name" value="Barrel_Baseplate_J-like"/>
</dbReference>
<accession>A0ABQ6FAY4</accession>
<dbReference type="InterPro" id="IPR052399">
    <property type="entry name" value="Phage_Baseplate_Assmbl_Protein"/>
</dbReference>
<reference evidence="4" key="1">
    <citation type="journal article" date="2019" name="Int. J. Syst. Evol. Microbiol.">
        <title>The Global Catalogue of Microorganisms (GCM) 10K type strain sequencing project: providing services to taxonomists for standard genome sequencing and annotation.</title>
        <authorList>
            <consortium name="The Broad Institute Genomics Platform"/>
            <consortium name="The Broad Institute Genome Sequencing Center for Infectious Disease"/>
            <person name="Wu L."/>
            <person name="Ma J."/>
        </authorList>
    </citation>
    <scope>NUCLEOTIDE SEQUENCE [LARGE SCALE GENOMIC DNA]</scope>
    <source>
        <strain evidence="4">NBRC 102407</strain>
    </source>
</reference>
<feature type="domain" description="Baseplate protein J-like barrel" evidence="1">
    <location>
        <begin position="85"/>
        <end position="159"/>
    </location>
</feature>
<dbReference type="PANTHER" id="PTHR37829:SF3">
    <property type="entry name" value="PROTEIN JAYE-RELATED"/>
    <property type="match status" value="1"/>
</dbReference>
<evidence type="ECO:0000313" key="3">
    <source>
        <dbReference type="EMBL" id="GLT22702.1"/>
    </source>
</evidence>
<dbReference type="EMBL" id="BSPX01000029">
    <property type="protein sequence ID" value="GLT22702.1"/>
    <property type="molecule type" value="Genomic_DNA"/>
</dbReference>
<dbReference type="RefSeq" id="WP_284187988.1">
    <property type="nucleotide sequence ID" value="NZ_BSPX01000029.1"/>
</dbReference>
<dbReference type="Pfam" id="PF26078">
    <property type="entry name" value="Baseplate_J_M"/>
    <property type="match status" value="1"/>
</dbReference>
<evidence type="ECO:0000259" key="2">
    <source>
        <dbReference type="Pfam" id="PF26078"/>
    </source>
</evidence>
<comment type="caution">
    <text evidence="3">The sequence shown here is derived from an EMBL/GenBank/DDBJ whole genome shotgun (WGS) entry which is preliminary data.</text>
</comment>
<organism evidence="3 4">
    <name type="scientific">Zoogloea oryzae</name>
    <dbReference type="NCBI Taxonomy" id="310767"/>
    <lineage>
        <taxon>Bacteria</taxon>
        <taxon>Pseudomonadati</taxon>
        <taxon>Pseudomonadota</taxon>
        <taxon>Betaproteobacteria</taxon>
        <taxon>Rhodocyclales</taxon>
        <taxon>Zoogloeaceae</taxon>
        <taxon>Zoogloea</taxon>
    </lineage>
</organism>
<dbReference type="InterPro" id="IPR058531">
    <property type="entry name" value="Baseplate_J_M"/>
</dbReference>